<proteinExistence type="predicted"/>
<accession>A0ABN8B163</accession>
<keyword evidence="1" id="KW-0472">Membrane</keyword>
<evidence type="ECO:0000256" key="1">
    <source>
        <dbReference type="SAM" id="Phobius"/>
    </source>
</evidence>
<evidence type="ECO:0000313" key="3">
    <source>
        <dbReference type="Proteomes" id="UP001153292"/>
    </source>
</evidence>
<dbReference type="Proteomes" id="UP001153292">
    <property type="component" value="Chromosome 21"/>
</dbReference>
<keyword evidence="1" id="KW-1133">Transmembrane helix</keyword>
<evidence type="ECO:0008006" key="4">
    <source>
        <dbReference type="Google" id="ProtNLM"/>
    </source>
</evidence>
<evidence type="ECO:0000313" key="2">
    <source>
        <dbReference type="EMBL" id="CAH0402643.1"/>
    </source>
</evidence>
<sequence length="226" mass="24586">MAVGGLIKINIISASNCVIIIICSISTIYGGLLTGDLKLRSTPFTINHHAPLVINIDGRNKPPFPPLSLPKPEKPPPLIDQLFSPSRALLKAVSPLGLPKVLPLLPPVVPPLLPKLPILPLLPLPPIIPPIPLLPFLPPPLIPKLPRTSLLRSSLDPLSLRNPLKPLKVPILGKKTPVEKALSKVTKKISSLKKTKSVSDKLKDLLNKGSLTSRDFNRFKRLLTKR</sequence>
<keyword evidence="1" id="KW-0812">Transmembrane</keyword>
<gene>
    <name evidence="2" type="ORF">CHILSU_LOCUS5889</name>
</gene>
<feature type="transmembrane region" description="Helical" evidence="1">
    <location>
        <begin position="12"/>
        <end position="32"/>
    </location>
</feature>
<protein>
    <recommendedName>
        <fullName evidence="4">SHOCT domain-containing protein</fullName>
    </recommendedName>
</protein>
<name>A0ABN8B163_CHISP</name>
<keyword evidence="3" id="KW-1185">Reference proteome</keyword>
<organism evidence="2 3">
    <name type="scientific">Chilo suppressalis</name>
    <name type="common">Asiatic rice borer moth</name>
    <dbReference type="NCBI Taxonomy" id="168631"/>
    <lineage>
        <taxon>Eukaryota</taxon>
        <taxon>Metazoa</taxon>
        <taxon>Ecdysozoa</taxon>
        <taxon>Arthropoda</taxon>
        <taxon>Hexapoda</taxon>
        <taxon>Insecta</taxon>
        <taxon>Pterygota</taxon>
        <taxon>Neoptera</taxon>
        <taxon>Endopterygota</taxon>
        <taxon>Lepidoptera</taxon>
        <taxon>Glossata</taxon>
        <taxon>Ditrysia</taxon>
        <taxon>Pyraloidea</taxon>
        <taxon>Crambidae</taxon>
        <taxon>Crambinae</taxon>
        <taxon>Chilo</taxon>
    </lineage>
</organism>
<dbReference type="EMBL" id="OU963914">
    <property type="protein sequence ID" value="CAH0402643.1"/>
    <property type="molecule type" value="Genomic_DNA"/>
</dbReference>
<reference evidence="2" key="1">
    <citation type="submission" date="2021-12" db="EMBL/GenBank/DDBJ databases">
        <authorList>
            <person name="King R."/>
        </authorList>
    </citation>
    <scope>NUCLEOTIDE SEQUENCE</scope>
</reference>